<dbReference type="Proteomes" id="UP000749646">
    <property type="component" value="Unassembled WGS sequence"/>
</dbReference>
<keyword evidence="6" id="KW-1185">Reference proteome</keyword>
<organism evidence="5 6">
    <name type="scientific">Modicella reniformis</name>
    <dbReference type="NCBI Taxonomy" id="1440133"/>
    <lineage>
        <taxon>Eukaryota</taxon>
        <taxon>Fungi</taxon>
        <taxon>Fungi incertae sedis</taxon>
        <taxon>Mucoromycota</taxon>
        <taxon>Mortierellomycotina</taxon>
        <taxon>Mortierellomycetes</taxon>
        <taxon>Mortierellales</taxon>
        <taxon>Mortierellaceae</taxon>
        <taxon>Modicella</taxon>
    </lineage>
</organism>
<dbReference type="GO" id="GO:0005576">
    <property type="term" value="C:extracellular region"/>
    <property type="evidence" value="ECO:0007669"/>
    <property type="project" value="UniProtKB-SubCell"/>
</dbReference>
<comment type="subcellular location">
    <subcellularLocation>
        <location evidence="1">Host cell</location>
    </subcellularLocation>
    <subcellularLocation>
        <location evidence="2">Secreted</location>
    </subcellularLocation>
</comment>
<protein>
    <recommendedName>
        <fullName evidence="4">Crinkler effector protein N-terminal domain-containing protein</fullName>
    </recommendedName>
</protein>
<dbReference type="OrthoDB" id="2673191at2759"/>
<proteinExistence type="predicted"/>
<evidence type="ECO:0000256" key="1">
    <source>
        <dbReference type="ARBA" id="ARBA00004340"/>
    </source>
</evidence>
<evidence type="ECO:0000313" key="6">
    <source>
        <dbReference type="Proteomes" id="UP000749646"/>
    </source>
</evidence>
<dbReference type="EMBL" id="JAAAHW010000494">
    <property type="protein sequence ID" value="KAG0001815.1"/>
    <property type="molecule type" value="Genomic_DNA"/>
</dbReference>
<evidence type="ECO:0000259" key="4">
    <source>
        <dbReference type="Pfam" id="PF20147"/>
    </source>
</evidence>
<evidence type="ECO:0000256" key="2">
    <source>
        <dbReference type="ARBA" id="ARBA00004613"/>
    </source>
</evidence>
<comment type="caution">
    <text evidence="5">The sequence shown here is derived from an EMBL/GenBank/DDBJ whole genome shotgun (WGS) entry which is preliminary data.</text>
</comment>
<sequence>STSDAFPVYIDAGKDVGDLKDAVKAKKAKKAIFFSRSTHLWNVSVPVVATHKHENVTLDSLDSKEELDPFDNLSDVFDEKPHKRTVHKEKELCS</sequence>
<dbReference type="GO" id="GO:0043657">
    <property type="term" value="C:host cell"/>
    <property type="evidence" value="ECO:0007669"/>
    <property type="project" value="UniProtKB-SubCell"/>
</dbReference>
<name>A0A9P6STU6_9FUNG</name>
<dbReference type="InterPro" id="IPR045379">
    <property type="entry name" value="Crinkler_N"/>
</dbReference>
<accession>A0A9P6STU6</accession>
<keyword evidence="3" id="KW-0964">Secreted</keyword>
<gene>
    <name evidence="5" type="ORF">BGZ65_003155</name>
</gene>
<feature type="domain" description="Crinkler effector protein N-terminal" evidence="4">
    <location>
        <begin position="4"/>
        <end position="87"/>
    </location>
</feature>
<dbReference type="Pfam" id="PF20147">
    <property type="entry name" value="Crinkler"/>
    <property type="match status" value="1"/>
</dbReference>
<evidence type="ECO:0000313" key="5">
    <source>
        <dbReference type="EMBL" id="KAG0001815.1"/>
    </source>
</evidence>
<feature type="non-terminal residue" evidence="5">
    <location>
        <position position="1"/>
    </location>
</feature>
<evidence type="ECO:0000256" key="3">
    <source>
        <dbReference type="ARBA" id="ARBA00022525"/>
    </source>
</evidence>
<reference evidence="5" key="1">
    <citation type="journal article" date="2020" name="Fungal Divers.">
        <title>Resolving the Mortierellaceae phylogeny through synthesis of multi-gene phylogenetics and phylogenomics.</title>
        <authorList>
            <person name="Vandepol N."/>
            <person name="Liber J."/>
            <person name="Desiro A."/>
            <person name="Na H."/>
            <person name="Kennedy M."/>
            <person name="Barry K."/>
            <person name="Grigoriev I.V."/>
            <person name="Miller A.N."/>
            <person name="O'Donnell K."/>
            <person name="Stajich J.E."/>
            <person name="Bonito G."/>
        </authorList>
    </citation>
    <scope>NUCLEOTIDE SEQUENCE</scope>
    <source>
        <strain evidence="5">MES-2147</strain>
    </source>
</reference>
<dbReference type="AlphaFoldDB" id="A0A9P6STU6"/>